<dbReference type="InterPro" id="IPR015946">
    <property type="entry name" value="KH_dom-like_a/b"/>
</dbReference>
<comment type="function">
    <text evidence="2">One of several proteins that assist in the late maturation steps of the functional core of the 30S ribosomal subunit. Associates with free 30S ribosomal subunits (but not with 30S subunits that are part of 70S ribosomes or polysomes). Required for efficient processing of 16S rRNA. May interact with the 5'-terminal helix region of 16S rRNA.</text>
</comment>
<comment type="subunit">
    <text evidence="2">Monomer. Binds 30S ribosomal subunits, but not 50S ribosomal subunits or 70S ribosomes.</text>
</comment>
<dbReference type="InterPro" id="IPR023799">
    <property type="entry name" value="RbfA_dom_sf"/>
</dbReference>
<keyword evidence="2" id="KW-0963">Cytoplasm</keyword>
<dbReference type="GO" id="GO:0005829">
    <property type="term" value="C:cytosol"/>
    <property type="evidence" value="ECO:0007669"/>
    <property type="project" value="TreeGrafter"/>
</dbReference>
<dbReference type="SUPFAM" id="SSF89919">
    <property type="entry name" value="Ribosome-binding factor A, RbfA"/>
    <property type="match status" value="1"/>
</dbReference>
<evidence type="ECO:0000313" key="3">
    <source>
        <dbReference type="EMBL" id="AKF06242.1"/>
    </source>
</evidence>
<dbReference type="Pfam" id="PF02033">
    <property type="entry name" value="RBFA"/>
    <property type="match status" value="1"/>
</dbReference>
<dbReference type="GO" id="GO:0030490">
    <property type="term" value="P:maturation of SSU-rRNA"/>
    <property type="evidence" value="ECO:0007669"/>
    <property type="project" value="UniProtKB-UniRule"/>
</dbReference>
<dbReference type="InterPro" id="IPR000238">
    <property type="entry name" value="RbfA"/>
</dbReference>
<name>A0A0F6W362_9BACT</name>
<dbReference type="PANTHER" id="PTHR33515">
    <property type="entry name" value="RIBOSOME-BINDING FACTOR A, CHLOROPLASTIC-RELATED"/>
    <property type="match status" value="1"/>
</dbReference>
<evidence type="ECO:0000256" key="2">
    <source>
        <dbReference type="HAMAP-Rule" id="MF_00003"/>
    </source>
</evidence>
<gene>
    <name evidence="2" type="primary">rbfA</name>
    <name evidence="3" type="ORF">DB32_003391</name>
</gene>
<evidence type="ECO:0000256" key="1">
    <source>
        <dbReference type="ARBA" id="ARBA00022517"/>
    </source>
</evidence>
<sequence length="131" mass="14577">MGASGAGRDKRIAERIRADVMDLLLRGAIRDPDVQGAVVSAVDVTNDLSVARVWLRALEGDVDAARRKRLVSAMKRAGGFIRRELGRTLQVRRVPELRFEWDEGADRAARVEALLDEIAIEQRARKEDGQS</sequence>
<dbReference type="Proteomes" id="UP000034883">
    <property type="component" value="Chromosome"/>
</dbReference>
<dbReference type="HAMAP" id="MF_00003">
    <property type="entry name" value="RbfA"/>
    <property type="match status" value="1"/>
</dbReference>
<protein>
    <recommendedName>
        <fullName evidence="2">Ribosome-binding factor A</fullName>
    </recommendedName>
</protein>
<reference evidence="3 4" key="1">
    <citation type="submission" date="2015-03" db="EMBL/GenBank/DDBJ databases">
        <title>Genome assembly of Sandaracinus amylolyticus DSM 53668.</title>
        <authorList>
            <person name="Sharma G."/>
            <person name="Subramanian S."/>
        </authorList>
    </citation>
    <scope>NUCLEOTIDE SEQUENCE [LARGE SCALE GENOMIC DNA]</scope>
    <source>
        <strain evidence="3 4">DSM 53668</strain>
    </source>
</reference>
<dbReference type="NCBIfam" id="TIGR00082">
    <property type="entry name" value="rbfA"/>
    <property type="match status" value="1"/>
</dbReference>
<dbReference type="Gene3D" id="3.30.300.20">
    <property type="match status" value="1"/>
</dbReference>
<dbReference type="PANTHER" id="PTHR33515:SF1">
    <property type="entry name" value="RIBOSOME-BINDING FACTOR A, CHLOROPLASTIC-RELATED"/>
    <property type="match status" value="1"/>
</dbReference>
<dbReference type="InterPro" id="IPR020053">
    <property type="entry name" value="Ribosome-bd_factorA_CS"/>
</dbReference>
<dbReference type="OrthoDB" id="307788at2"/>
<keyword evidence="1 2" id="KW-0690">Ribosome biogenesis</keyword>
<dbReference type="KEGG" id="samy:DB32_003391"/>
<keyword evidence="4" id="KW-1185">Reference proteome</keyword>
<organism evidence="3 4">
    <name type="scientific">Sandaracinus amylolyticus</name>
    <dbReference type="NCBI Taxonomy" id="927083"/>
    <lineage>
        <taxon>Bacteria</taxon>
        <taxon>Pseudomonadati</taxon>
        <taxon>Myxococcota</taxon>
        <taxon>Polyangia</taxon>
        <taxon>Polyangiales</taxon>
        <taxon>Sandaracinaceae</taxon>
        <taxon>Sandaracinus</taxon>
    </lineage>
</organism>
<dbReference type="PROSITE" id="PS01319">
    <property type="entry name" value="RBFA"/>
    <property type="match status" value="1"/>
</dbReference>
<dbReference type="AlphaFoldDB" id="A0A0F6W362"/>
<comment type="subcellular location">
    <subcellularLocation>
        <location evidence="2">Cytoplasm</location>
    </subcellularLocation>
</comment>
<comment type="similarity">
    <text evidence="2">Belongs to the RbfA family.</text>
</comment>
<dbReference type="GO" id="GO:0043024">
    <property type="term" value="F:ribosomal small subunit binding"/>
    <property type="evidence" value="ECO:0007669"/>
    <property type="project" value="TreeGrafter"/>
</dbReference>
<proteinExistence type="inferred from homology"/>
<dbReference type="STRING" id="927083.DB32_003391"/>
<dbReference type="RefSeq" id="WP_053233432.1">
    <property type="nucleotide sequence ID" value="NZ_CP011125.1"/>
</dbReference>
<accession>A0A0F6W362</accession>
<dbReference type="EMBL" id="CP011125">
    <property type="protein sequence ID" value="AKF06242.1"/>
    <property type="molecule type" value="Genomic_DNA"/>
</dbReference>
<evidence type="ECO:0000313" key="4">
    <source>
        <dbReference type="Proteomes" id="UP000034883"/>
    </source>
</evidence>